<dbReference type="GO" id="GO:0030288">
    <property type="term" value="C:outer membrane-bounded periplasmic space"/>
    <property type="evidence" value="ECO:0000318"/>
    <property type="project" value="GO_Central"/>
</dbReference>
<feature type="region of interest" description="Disordered" evidence="4">
    <location>
        <begin position="47"/>
        <end position="95"/>
    </location>
</feature>
<dbReference type="CDD" id="cd20004">
    <property type="entry name" value="PBP1_ABC_sugar_binding-like"/>
    <property type="match status" value="1"/>
</dbReference>
<protein>
    <submittedName>
        <fullName evidence="6">Bifunctional carbohydrate binding and transport protein</fullName>
    </submittedName>
</protein>
<comment type="similarity">
    <text evidence="2">Belongs to the bacterial solute-binding protein 2 family.</text>
</comment>
<evidence type="ECO:0000256" key="4">
    <source>
        <dbReference type="SAM" id="MobiDB-lite"/>
    </source>
</evidence>
<evidence type="ECO:0000313" key="7">
    <source>
        <dbReference type="Proteomes" id="UP000001025"/>
    </source>
</evidence>
<dbReference type="Pfam" id="PF13407">
    <property type="entry name" value="Peripla_BP_4"/>
    <property type="match status" value="1"/>
</dbReference>
<gene>
    <name evidence="6" type="primary">rbsB</name>
    <name evidence="6" type="ordered locus">RB7314</name>
</gene>
<dbReference type="Gene3D" id="3.40.50.2300">
    <property type="match status" value="2"/>
</dbReference>
<proteinExistence type="inferred from homology"/>
<organism evidence="6 7">
    <name type="scientific">Rhodopirellula baltica (strain DSM 10527 / NCIMB 13988 / SH1)</name>
    <dbReference type="NCBI Taxonomy" id="243090"/>
    <lineage>
        <taxon>Bacteria</taxon>
        <taxon>Pseudomonadati</taxon>
        <taxon>Planctomycetota</taxon>
        <taxon>Planctomycetia</taxon>
        <taxon>Pirellulales</taxon>
        <taxon>Pirellulaceae</taxon>
        <taxon>Rhodopirellula</taxon>
    </lineage>
</organism>
<dbReference type="InParanoid" id="Q7UNV9"/>
<dbReference type="GO" id="GO:0055085">
    <property type="term" value="P:transmembrane transport"/>
    <property type="evidence" value="ECO:0000318"/>
    <property type="project" value="GO_Central"/>
</dbReference>
<feature type="compositionally biased region" description="Polar residues" evidence="4">
    <location>
        <begin position="83"/>
        <end position="95"/>
    </location>
</feature>
<dbReference type="SUPFAM" id="SSF53822">
    <property type="entry name" value="Periplasmic binding protein-like I"/>
    <property type="match status" value="1"/>
</dbReference>
<dbReference type="PATRIC" id="fig|243090.15.peg.3544"/>
<keyword evidence="7" id="KW-1185">Reference proteome</keyword>
<reference evidence="6 7" key="1">
    <citation type="journal article" date="2003" name="Proc. Natl. Acad. Sci. U.S.A.">
        <title>Complete genome sequence of the marine planctomycete Pirellula sp. strain 1.</title>
        <authorList>
            <person name="Gloeckner F.O."/>
            <person name="Kube M."/>
            <person name="Bauer M."/>
            <person name="Teeling H."/>
            <person name="Lombardot T."/>
            <person name="Ludwig W."/>
            <person name="Gade D."/>
            <person name="Beck A."/>
            <person name="Borzym K."/>
            <person name="Heitmann K."/>
            <person name="Rabus R."/>
            <person name="Schlesner H."/>
            <person name="Amann R."/>
            <person name="Reinhardt R."/>
        </authorList>
    </citation>
    <scope>NUCLEOTIDE SEQUENCE [LARGE SCALE GENOMIC DNA]</scope>
    <source>
        <strain evidence="7">DSM 10527 / NCIMB 13988 / SH1</strain>
    </source>
</reference>
<keyword evidence="3" id="KW-0732">Signal</keyword>
<dbReference type="Proteomes" id="UP000001025">
    <property type="component" value="Chromosome"/>
</dbReference>
<dbReference type="OrthoDB" id="250606at2"/>
<dbReference type="eggNOG" id="COG1879">
    <property type="taxonomic scope" value="Bacteria"/>
</dbReference>
<evidence type="ECO:0000256" key="3">
    <source>
        <dbReference type="ARBA" id="ARBA00022729"/>
    </source>
</evidence>
<evidence type="ECO:0000256" key="1">
    <source>
        <dbReference type="ARBA" id="ARBA00004196"/>
    </source>
</evidence>
<name>Q7UNV9_RHOBA</name>
<dbReference type="InterPro" id="IPR028082">
    <property type="entry name" value="Peripla_BP_I"/>
</dbReference>
<dbReference type="EnsemblBacteria" id="CAD75306">
    <property type="protein sequence ID" value="CAD75306"/>
    <property type="gene ID" value="RB7314"/>
</dbReference>
<feature type="domain" description="Periplasmic binding protein" evidence="5">
    <location>
        <begin position="144"/>
        <end position="404"/>
    </location>
</feature>
<evidence type="ECO:0000259" key="5">
    <source>
        <dbReference type="Pfam" id="PF13407"/>
    </source>
</evidence>
<dbReference type="HOGENOM" id="CLU_037628_3_3_0"/>
<evidence type="ECO:0000256" key="2">
    <source>
        <dbReference type="ARBA" id="ARBA00007639"/>
    </source>
</evidence>
<accession>Q7UNV9</accession>
<sequence length="438" mass="46935">MGQAEFVKTLSGSRRSFDFHPFWSRESFRISVKTLSIFFSLPPKPTPSMQFPSHPKAQKNSQLSTGDPLFATPSSADVAHHAQTPSNQQGVIGTTSSGASRGQLLANLSRRSFCLVSVATLLVCAGCQPPADTSANTGEKELHFAVIPKGTTHIFWQSVKHGAEQAGEEIGAKITFRGPSKENDRDEQINVVQGFLNARVDGILLAPLDADALVRPVKEASRAGVPVVIFDSGLNTDPGDFVSYVATDNFEGGKLAGEAMANALGEKGGDVILLRYEQGSESTHQREEGFLYSIAEYSNIRVLSSDQYAGTTTESAIDKAQALLNRFGDEADGICTVCEPTAEGALRALRERKLAGKVKLVTFDSSDSLRESLSAGEVNAIVLQDPVAMGYQAVKTMAAHLRGETPEQFIDTGVFVATAKNQDDENIARLLRPAVSGE</sequence>
<dbReference type="STRING" id="243090.RB7314"/>
<dbReference type="InterPro" id="IPR025997">
    <property type="entry name" value="SBP_2_dom"/>
</dbReference>
<dbReference type="KEGG" id="rba:RB7314"/>
<comment type="subcellular location">
    <subcellularLocation>
        <location evidence="1">Cell envelope</location>
    </subcellularLocation>
</comment>
<dbReference type="EMBL" id="BX294145">
    <property type="protein sequence ID" value="CAD75306.1"/>
    <property type="molecule type" value="Genomic_DNA"/>
</dbReference>
<dbReference type="AlphaFoldDB" id="Q7UNV9"/>
<dbReference type="GO" id="GO:0048029">
    <property type="term" value="F:monosaccharide binding"/>
    <property type="evidence" value="ECO:0000318"/>
    <property type="project" value="GO_Central"/>
</dbReference>
<evidence type="ECO:0000313" key="6">
    <source>
        <dbReference type="EMBL" id="CAD75306.1"/>
    </source>
</evidence>
<dbReference type="PANTHER" id="PTHR46847">
    <property type="entry name" value="D-ALLOSE-BINDING PERIPLASMIC PROTEIN-RELATED"/>
    <property type="match status" value="1"/>
</dbReference>
<dbReference type="PANTHER" id="PTHR46847:SF1">
    <property type="entry name" value="D-ALLOSE-BINDING PERIPLASMIC PROTEIN-RELATED"/>
    <property type="match status" value="1"/>
</dbReference>